<keyword evidence="12 14" id="KW-0143">Chaperone</keyword>
<accession>A0AAP4U105</accession>
<organism evidence="16 17">
    <name type="scientific">Cobetia amphilecti</name>
    <dbReference type="NCBI Taxonomy" id="1055104"/>
    <lineage>
        <taxon>Bacteria</taxon>
        <taxon>Pseudomonadati</taxon>
        <taxon>Pseudomonadota</taxon>
        <taxon>Gammaproteobacteria</taxon>
        <taxon>Oceanospirillales</taxon>
        <taxon>Halomonadaceae</taxon>
        <taxon>Cobetia</taxon>
    </lineage>
</organism>
<comment type="caution">
    <text evidence="16">The sequence shown here is derived from an EMBL/GenBank/DDBJ whole genome shotgun (WGS) entry which is preliminary data.</text>
</comment>
<dbReference type="InterPro" id="IPR050183">
    <property type="entry name" value="DsbB"/>
</dbReference>
<keyword evidence="4 14" id="KW-1003">Cell membrane</keyword>
<evidence type="ECO:0000256" key="3">
    <source>
        <dbReference type="ARBA" id="ARBA00022448"/>
    </source>
</evidence>
<dbReference type="InterPro" id="IPR022920">
    <property type="entry name" value="Disulphide_bond_form_DsbB"/>
</dbReference>
<keyword evidence="8 14" id="KW-1133">Transmembrane helix</keyword>
<dbReference type="EMBL" id="JAUORK010000039">
    <property type="protein sequence ID" value="MDO6673894.1"/>
    <property type="molecule type" value="Genomic_DNA"/>
</dbReference>
<feature type="transmembrane region" description="Helical" evidence="15">
    <location>
        <begin position="164"/>
        <end position="184"/>
    </location>
</feature>
<evidence type="ECO:0000256" key="12">
    <source>
        <dbReference type="ARBA" id="ARBA00023186"/>
    </source>
</evidence>
<evidence type="ECO:0000256" key="14">
    <source>
        <dbReference type="HAMAP-Rule" id="MF_00286"/>
    </source>
</evidence>
<reference evidence="16" key="1">
    <citation type="submission" date="2023-07" db="EMBL/GenBank/DDBJ databases">
        <title>Genome content predicts the carbon catabolic preferences of heterotrophic bacteria.</title>
        <authorList>
            <person name="Gralka M."/>
        </authorList>
    </citation>
    <scope>NUCLEOTIDE SEQUENCE</scope>
    <source>
        <strain evidence="16">C2R13</strain>
    </source>
</reference>
<keyword evidence="5" id="KW-0997">Cell inner membrane</keyword>
<keyword evidence="10 14" id="KW-0472">Membrane</keyword>
<dbReference type="PANTHER" id="PTHR36570:SF3">
    <property type="entry name" value="DISULFIDE BOND FORMATION PROTEIN B"/>
    <property type="match status" value="1"/>
</dbReference>
<name>A0AAP4U105_9GAMM</name>
<dbReference type="GO" id="GO:0005886">
    <property type="term" value="C:plasma membrane"/>
    <property type="evidence" value="ECO:0007669"/>
    <property type="project" value="UniProtKB-SubCell"/>
</dbReference>
<comment type="similarity">
    <text evidence="2 14">Belongs to the DsbB family.</text>
</comment>
<feature type="topological domain" description="Periplasmic" evidence="14">
    <location>
        <begin position="48"/>
        <end position="65"/>
    </location>
</feature>
<evidence type="ECO:0000256" key="5">
    <source>
        <dbReference type="ARBA" id="ARBA00022519"/>
    </source>
</evidence>
<keyword evidence="6 14" id="KW-0812">Transmembrane</keyword>
<evidence type="ECO:0000313" key="16">
    <source>
        <dbReference type="EMBL" id="MDO6673894.1"/>
    </source>
</evidence>
<dbReference type="Pfam" id="PF02600">
    <property type="entry name" value="DsbB"/>
    <property type="match status" value="1"/>
</dbReference>
<dbReference type="GO" id="GO:0006457">
    <property type="term" value="P:protein folding"/>
    <property type="evidence" value="ECO:0007669"/>
    <property type="project" value="InterPro"/>
</dbReference>
<comment type="caution">
    <text evidence="14">Lacks conserved residue(s) required for the propagation of feature annotation.</text>
</comment>
<dbReference type="Proteomes" id="UP001170481">
    <property type="component" value="Unassembled WGS sequence"/>
</dbReference>
<sequence>MTQADKQSGQQPVARKGGLARLASWSGRQWCLLGALGCAFLLGVAFVLQFAFDLAPCSLCIFQRVAVAVAGVFFLLGALHGPGRIGTRIYALGALAGSIGAVVLAGRHIWLQSLPPDQVPACGPGLNYMLEVLPVWDVITQVLNASGECAQISAQWLGLSIPQWSLIGFCGLALVPLAMLWSSFRR</sequence>
<dbReference type="PANTHER" id="PTHR36570">
    <property type="entry name" value="DISULFIDE BOND FORMATION PROTEIN B"/>
    <property type="match status" value="1"/>
</dbReference>
<evidence type="ECO:0000256" key="11">
    <source>
        <dbReference type="ARBA" id="ARBA00023157"/>
    </source>
</evidence>
<dbReference type="AlphaFoldDB" id="A0AAP4U105"/>
<evidence type="ECO:0000256" key="6">
    <source>
        <dbReference type="ARBA" id="ARBA00022692"/>
    </source>
</evidence>
<evidence type="ECO:0000256" key="8">
    <source>
        <dbReference type="ARBA" id="ARBA00022989"/>
    </source>
</evidence>
<evidence type="ECO:0000256" key="9">
    <source>
        <dbReference type="ARBA" id="ARBA00023002"/>
    </source>
</evidence>
<dbReference type="RefSeq" id="WP_082388316.1">
    <property type="nucleotide sequence ID" value="NZ_CANLSP010000004.1"/>
</dbReference>
<evidence type="ECO:0000256" key="13">
    <source>
        <dbReference type="ARBA" id="ARBA00023284"/>
    </source>
</evidence>
<gene>
    <name evidence="14" type="primary">dsbB</name>
    <name evidence="16" type="ORF">Q4535_17470</name>
</gene>
<keyword evidence="13 14" id="KW-0676">Redox-active center</keyword>
<evidence type="ECO:0000256" key="10">
    <source>
        <dbReference type="ARBA" id="ARBA00023136"/>
    </source>
</evidence>
<dbReference type="Gene3D" id="1.20.1550.10">
    <property type="entry name" value="DsbB-like"/>
    <property type="match status" value="1"/>
</dbReference>
<feature type="transmembrane region" description="Helical" evidence="15">
    <location>
        <begin position="89"/>
        <end position="110"/>
    </location>
</feature>
<feature type="topological domain" description="Cytoplasmic" evidence="14">
    <location>
        <begin position="1"/>
        <end position="30"/>
    </location>
</feature>
<dbReference type="GO" id="GO:0009055">
    <property type="term" value="F:electron transfer activity"/>
    <property type="evidence" value="ECO:0007669"/>
    <property type="project" value="UniProtKB-UniRule"/>
</dbReference>
<feature type="disulfide bond" description="Redox-active" evidence="14">
    <location>
        <begin position="57"/>
        <end position="60"/>
    </location>
</feature>
<keyword evidence="9 14" id="KW-0560">Oxidoreductase</keyword>
<evidence type="ECO:0000256" key="15">
    <source>
        <dbReference type="SAM" id="Phobius"/>
    </source>
</evidence>
<evidence type="ECO:0000256" key="4">
    <source>
        <dbReference type="ARBA" id="ARBA00022475"/>
    </source>
</evidence>
<feature type="topological domain" description="Cytoplasmic" evidence="14">
    <location>
        <begin position="83"/>
        <end position="88"/>
    </location>
</feature>
<keyword evidence="11 14" id="KW-1015">Disulfide bond</keyword>
<evidence type="ECO:0000256" key="1">
    <source>
        <dbReference type="ARBA" id="ARBA00004429"/>
    </source>
</evidence>
<feature type="transmembrane region" description="Helical" evidence="15">
    <location>
        <begin position="58"/>
        <end position="77"/>
    </location>
</feature>
<dbReference type="SUPFAM" id="SSF158442">
    <property type="entry name" value="DsbB-like"/>
    <property type="match status" value="1"/>
</dbReference>
<evidence type="ECO:0000256" key="2">
    <source>
        <dbReference type="ARBA" id="ARBA00008823"/>
    </source>
</evidence>
<proteinExistence type="inferred from homology"/>
<comment type="function">
    <text evidence="14">Required for disulfide bond formation in some periplasmic proteins. Acts by oxidizing the DsbA protein.</text>
</comment>
<keyword evidence="7 14" id="KW-0249">Electron transport</keyword>
<protein>
    <recommendedName>
        <fullName evidence="14">Disulfide bond formation protein B</fullName>
    </recommendedName>
    <alternativeName>
        <fullName evidence="14">Disulfide oxidoreductase</fullName>
    </alternativeName>
</protein>
<evidence type="ECO:0000313" key="17">
    <source>
        <dbReference type="Proteomes" id="UP001170481"/>
    </source>
</evidence>
<dbReference type="InterPro" id="IPR003752">
    <property type="entry name" value="DiS_bond_form_DsbB/BdbC"/>
</dbReference>
<dbReference type="InterPro" id="IPR023380">
    <property type="entry name" value="DsbB-like_sf"/>
</dbReference>
<comment type="subcellular location">
    <subcellularLocation>
        <location evidence="1">Cell inner membrane</location>
        <topology evidence="1">Multi-pass membrane protein</topology>
    </subcellularLocation>
    <subcellularLocation>
        <location evidence="14">Cell membrane</location>
        <topology evidence="14">Multi-pass membrane protein</topology>
    </subcellularLocation>
</comment>
<evidence type="ECO:0000256" key="7">
    <source>
        <dbReference type="ARBA" id="ARBA00022982"/>
    </source>
</evidence>
<feature type="topological domain" description="Cytoplasmic" evidence="14">
    <location>
        <begin position="183"/>
        <end position="186"/>
    </location>
</feature>
<dbReference type="HAMAP" id="MF_00286">
    <property type="entry name" value="DsbB"/>
    <property type="match status" value="1"/>
</dbReference>
<keyword evidence="3 14" id="KW-0813">Transport</keyword>
<feature type="transmembrane region" description="Helical" evidence="15">
    <location>
        <begin position="30"/>
        <end position="52"/>
    </location>
</feature>
<dbReference type="GO" id="GO:0015035">
    <property type="term" value="F:protein-disulfide reductase activity"/>
    <property type="evidence" value="ECO:0007669"/>
    <property type="project" value="UniProtKB-UniRule"/>
</dbReference>